<comment type="similarity">
    <text evidence="1">Belongs to the hemerythrin family.</text>
</comment>
<dbReference type="GO" id="GO:0046872">
    <property type="term" value="F:metal ion binding"/>
    <property type="evidence" value="ECO:0007669"/>
    <property type="project" value="UniProtKB-KW"/>
</dbReference>
<dbReference type="Pfam" id="PF01814">
    <property type="entry name" value="Hemerythrin"/>
    <property type="match status" value="1"/>
</dbReference>
<keyword evidence="2" id="KW-0479">Metal-binding</keyword>
<dbReference type="Gene3D" id="1.20.120.50">
    <property type="entry name" value="Hemerythrin-like"/>
    <property type="match status" value="1"/>
</dbReference>
<evidence type="ECO:0000256" key="1">
    <source>
        <dbReference type="ARBA" id="ARBA00010587"/>
    </source>
</evidence>
<dbReference type="InterPro" id="IPR035938">
    <property type="entry name" value="Hemerythrin-like_sf"/>
</dbReference>
<protein>
    <submittedName>
        <fullName evidence="5">Hemerythrin</fullName>
    </submittedName>
</protein>
<dbReference type="NCBIfam" id="NF033749">
    <property type="entry name" value="bact_hemeryth"/>
    <property type="match status" value="1"/>
</dbReference>
<keyword evidence="6" id="KW-1185">Reference proteome</keyword>
<evidence type="ECO:0000259" key="4">
    <source>
        <dbReference type="Pfam" id="PF01814"/>
    </source>
</evidence>
<name>A0A1G7EH90_9PROT</name>
<dbReference type="AlphaFoldDB" id="A0A1G7EH90"/>
<sequence length="134" mass="15172">MAGLEWSDALSVGVEEIDEDHKKLVGMLNELDVAVAAGHGTEVVGDILESLFSYTAWHFRHEERLMQTYGDPKFLDHKAEHEHLIASAEQFQQQYTDGSLDVAEDLLPFLKQWLTTHILGTDKTTGTFLVREME</sequence>
<evidence type="ECO:0000313" key="5">
    <source>
        <dbReference type="EMBL" id="SDE62805.1"/>
    </source>
</evidence>
<dbReference type="PANTHER" id="PTHR37164">
    <property type="entry name" value="BACTERIOHEMERYTHRIN"/>
    <property type="match status" value="1"/>
</dbReference>
<dbReference type="Proteomes" id="UP000199412">
    <property type="component" value="Unassembled WGS sequence"/>
</dbReference>
<dbReference type="RefSeq" id="WP_176793693.1">
    <property type="nucleotide sequence ID" value="NZ_FNAP01000009.1"/>
</dbReference>
<dbReference type="STRING" id="69960.SAMN05421720_10960"/>
<dbReference type="SUPFAM" id="SSF47188">
    <property type="entry name" value="Hemerythrin-like"/>
    <property type="match status" value="1"/>
</dbReference>
<proteinExistence type="inferred from homology"/>
<gene>
    <name evidence="5" type="ORF">SAMN05421720_10960</name>
</gene>
<evidence type="ECO:0000256" key="2">
    <source>
        <dbReference type="ARBA" id="ARBA00022723"/>
    </source>
</evidence>
<organism evidence="5 6">
    <name type="scientific">Rhodospira trueperi</name>
    <dbReference type="NCBI Taxonomy" id="69960"/>
    <lineage>
        <taxon>Bacteria</taxon>
        <taxon>Pseudomonadati</taxon>
        <taxon>Pseudomonadota</taxon>
        <taxon>Alphaproteobacteria</taxon>
        <taxon>Rhodospirillales</taxon>
        <taxon>Rhodospirillaceae</taxon>
        <taxon>Rhodospira</taxon>
    </lineage>
</organism>
<dbReference type="EMBL" id="FNAP01000009">
    <property type="protein sequence ID" value="SDE62805.1"/>
    <property type="molecule type" value="Genomic_DNA"/>
</dbReference>
<reference evidence="5 6" key="1">
    <citation type="submission" date="2016-10" db="EMBL/GenBank/DDBJ databases">
        <authorList>
            <person name="de Groot N.N."/>
        </authorList>
    </citation>
    <scope>NUCLEOTIDE SEQUENCE [LARGE SCALE GENOMIC DNA]</scope>
    <source>
        <strain evidence="5 6">ATCC 700224</strain>
    </source>
</reference>
<dbReference type="NCBIfam" id="TIGR02481">
    <property type="entry name" value="hemeryth_dom"/>
    <property type="match status" value="1"/>
</dbReference>
<dbReference type="CDD" id="cd12107">
    <property type="entry name" value="Hemerythrin"/>
    <property type="match status" value="1"/>
</dbReference>
<dbReference type="PANTHER" id="PTHR37164:SF1">
    <property type="entry name" value="BACTERIOHEMERYTHRIN"/>
    <property type="match status" value="1"/>
</dbReference>
<dbReference type="InterPro" id="IPR012312">
    <property type="entry name" value="Hemerythrin-like"/>
</dbReference>
<dbReference type="InterPro" id="IPR050669">
    <property type="entry name" value="Hemerythrin"/>
</dbReference>
<evidence type="ECO:0000256" key="3">
    <source>
        <dbReference type="ARBA" id="ARBA00023004"/>
    </source>
</evidence>
<feature type="domain" description="Hemerythrin-like" evidence="4">
    <location>
        <begin position="13"/>
        <end position="124"/>
    </location>
</feature>
<accession>A0A1G7EH90</accession>
<keyword evidence="3" id="KW-0408">Iron</keyword>
<dbReference type="InterPro" id="IPR012827">
    <property type="entry name" value="Hemerythrin_metal-bd"/>
</dbReference>
<evidence type="ECO:0000313" key="6">
    <source>
        <dbReference type="Proteomes" id="UP000199412"/>
    </source>
</evidence>